<dbReference type="SUPFAM" id="SSF46785">
    <property type="entry name" value="Winged helix' DNA-binding domain"/>
    <property type="match status" value="1"/>
</dbReference>
<evidence type="ECO:0000256" key="4">
    <source>
        <dbReference type="ARBA" id="ARBA00023163"/>
    </source>
</evidence>
<sequence length="230" mass="26315">MSENLEIPFGIKQLFFEKKTLKTVEKGTFLFQEGKPAHELYLIKSGRVQISKVIADGRELSLRICSSDDVIGELTLFTKEAYYMLSAKILENTETYVLPKEVFEEKLSSNNGLTIQWLKWIQIQNQQNQTKFRDLVLHGKKGALYSTLIRMSNSYGKTVENGILIDFPLTNQELANFCGSSREVVNRLLSELKKDNVLVSEKGYITILDLNYLKDEIDCENCPVSICRID</sequence>
<feature type="domain" description="Cyclic nucleotide-binding" evidence="5">
    <location>
        <begin position="22"/>
        <end position="107"/>
    </location>
</feature>
<keyword evidence="2" id="KW-0238">DNA-binding</keyword>
<proteinExistence type="predicted"/>
<dbReference type="PANTHER" id="PTHR24567">
    <property type="entry name" value="CRP FAMILY TRANSCRIPTIONAL REGULATORY PROTEIN"/>
    <property type="match status" value="1"/>
</dbReference>
<dbReference type="CDD" id="cd00038">
    <property type="entry name" value="CAP_ED"/>
    <property type="match status" value="1"/>
</dbReference>
<dbReference type="EMBL" id="QNRJ01000008">
    <property type="protein sequence ID" value="RBP03649.1"/>
    <property type="molecule type" value="Genomic_DNA"/>
</dbReference>
<dbReference type="Pfam" id="PF13545">
    <property type="entry name" value="HTH_Crp_2"/>
    <property type="match status" value="1"/>
</dbReference>
<dbReference type="PROSITE" id="PS51063">
    <property type="entry name" value="HTH_CRP_2"/>
    <property type="match status" value="1"/>
</dbReference>
<evidence type="ECO:0000259" key="5">
    <source>
        <dbReference type="PROSITE" id="PS50042"/>
    </source>
</evidence>
<keyword evidence="1" id="KW-0805">Transcription regulation</keyword>
<feature type="domain" description="HTH crp-type" evidence="6">
    <location>
        <begin position="138"/>
        <end position="211"/>
    </location>
</feature>
<evidence type="ECO:0000256" key="3">
    <source>
        <dbReference type="ARBA" id="ARBA00023159"/>
    </source>
</evidence>
<accession>A0A366EQ70</accession>
<dbReference type="PANTHER" id="PTHR24567:SF74">
    <property type="entry name" value="HTH-TYPE TRANSCRIPTIONAL REGULATOR ARCR"/>
    <property type="match status" value="1"/>
</dbReference>
<dbReference type="AlphaFoldDB" id="A0A366EQ70"/>
<dbReference type="InterPro" id="IPR036390">
    <property type="entry name" value="WH_DNA-bd_sf"/>
</dbReference>
<dbReference type="InterPro" id="IPR018490">
    <property type="entry name" value="cNMP-bd_dom_sf"/>
</dbReference>
<dbReference type="Gene3D" id="2.60.120.10">
    <property type="entry name" value="Jelly Rolls"/>
    <property type="match status" value="1"/>
</dbReference>
<dbReference type="GO" id="GO:0003677">
    <property type="term" value="F:DNA binding"/>
    <property type="evidence" value="ECO:0007669"/>
    <property type="project" value="UniProtKB-KW"/>
</dbReference>
<dbReference type="InterPro" id="IPR036388">
    <property type="entry name" value="WH-like_DNA-bd_sf"/>
</dbReference>
<name>A0A366EQ70_9BACI</name>
<dbReference type="CDD" id="cd00092">
    <property type="entry name" value="HTH_CRP"/>
    <property type="match status" value="1"/>
</dbReference>
<dbReference type="GO" id="GO:0005829">
    <property type="term" value="C:cytosol"/>
    <property type="evidence" value="ECO:0007669"/>
    <property type="project" value="TreeGrafter"/>
</dbReference>
<keyword evidence="4" id="KW-0804">Transcription</keyword>
<dbReference type="SMART" id="SM00100">
    <property type="entry name" value="cNMP"/>
    <property type="match status" value="1"/>
</dbReference>
<dbReference type="OrthoDB" id="9810708at2"/>
<organism evidence="7 8">
    <name type="scientific">Rossellomorea aquimaris</name>
    <dbReference type="NCBI Taxonomy" id="189382"/>
    <lineage>
        <taxon>Bacteria</taxon>
        <taxon>Bacillati</taxon>
        <taxon>Bacillota</taxon>
        <taxon>Bacilli</taxon>
        <taxon>Bacillales</taxon>
        <taxon>Bacillaceae</taxon>
        <taxon>Rossellomorea</taxon>
    </lineage>
</organism>
<keyword evidence="3" id="KW-0010">Activator</keyword>
<dbReference type="InterPro" id="IPR000595">
    <property type="entry name" value="cNMP-bd_dom"/>
</dbReference>
<evidence type="ECO:0000256" key="1">
    <source>
        <dbReference type="ARBA" id="ARBA00023015"/>
    </source>
</evidence>
<evidence type="ECO:0000259" key="6">
    <source>
        <dbReference type="PROSITE" id="PS51063"/>
    </source>
</evidence>
<dbReference type="PRINTS" id="PR00034">
    <property type="entry name" value="HTHCRP"/>
</dbReference>
<dbReference type="PROSITE" id="PS50042">
    <property type="entry name" value="CNMP_BINDING_3"/>
    <property type="match status" value="1"/>
</dbReference>
<evidence type="ECO:0000256" key="2">
    <source>
        <dbReference type="ARBA" id="ARBA00023125"/>
    </source>
</evidence>
<dbReference type="SUPFAM" id="SSF51206">
    <property type="entry name" value="cAMP-binding domain-like"/>
    <property type="match status" value="1"/>
</dbReference>
<dbReference type="InterPro" id="IPR012318">
    <property type="entry name" value="HTH_CRP"/>
</dbReference>
<comment type="caution">
    <text evidence="7">The sequence shown here is derived from an EMBL/GenBank/DDBJ whole genome shotgun (WGS) entry which is preliminary data.</text>
</comment>
<dbReference type="RefSeq" id="WP_113969936.1">
    <property type="nucleotide sequence ID" value="NZ_QNRJ01000008.1"/>
</dbReference>
<evidence type="ECO:0000313" key="7">
    <source>
        <dbReference type="EMBL" id="RBP03649.1"/>
    </source>
</evidence>
<gene>
    <name evidence="7" type="ORF">DET59_10869</name>
</gene>
<reference evidence="7 8" key="1">
    <citation type="submission" date="2018-06" db="EMBL/GenBank/DDBJ databases">
        <title>Freshwater and sediment microbial communities from various areas in North America, analyzing microbe dynamics in response to fracking.</title>
        <authorList>
            <person name="Lamendella R."/>
        </authorList>
    </citation>
    <scope>NUCLEOTIDE SEQUENCE [LARGE SCALE GENOMIC DNA]</scope>
    <source>
        <strain evidence="7 8">97B</strain>
    </source>
</reference>
<dbReference type="SMART" id="SM00419">
    <property type="entry name" value="HTH_CRP"/>
    <property type="match status" value="1"/>
</dbReference>
<dbReference type="Gene3D" id="1.10.10.10">
    <property type="entry name" value="Winged helix-like DNA-binding domain superfamily/Winged helix DNA-binding domain"/>
    <property type="match status" value="1"/>
</dbReference>
<evidence type="ECO:0000313" key="8">
    <source>
        <dbReference type="Proteomes" id="UP000252118"/>
    </source>
</evidence>
<dbReference type="GO" id="GO:0003700">
    <property type="term" value="F:DNA-binding transcription factor activity"/>
    <property type="evidence" value="ECO:0007669"/>
    <property type="project" value="TreeGrafter"/>
</dbReference>
<dbReference type="Pfam" id="PF00027">
    <property type="entry name" value="cNMP_binding"/>
    <property type="match status" value="1"/>
</dbReference>
<dbReference type="InterPro" id="IPR014710">
    <property type="entry name" value="RmlC-like_jellyroll"/>
</dbReference>
<dbReference type="InterPro" id="IPR050397">
    <property type="entry name" value="Env_Response_Regulators"/>
</dbReference>
<protein>
    <submittedName>
        <fullName evidence="7">Crp/Fnr family transcriptional regulator</fullName>
    </submittedName>
</protein>
<dbReference type="Proteomes" id="UP000252118">
    <property type="component" value="Unassembled WGS sequence"/>
</dbReference>